<proteinExistence type="predicted"/>
<keyword evidence="3" id="KW-1185">Reference proteome</keyword>
<keyword evidence="1" id="KW-0812">Transmembrane</keyword>
<evidence type="ECO:0000313" key="3">
    <source>
        <dbReference type="Proteomes" id="UP001162131"/>
    </source>
</evidence>
<keyword evidence="1" id="KW-1133">Transmembrane helix</keyword>
<dbReference type="AlphaFoldDB" id="A0AAU9KBD9"/>
<organism evidence="2 3">
    <name type="scientific">Blepharisma stoltei</name>
    <dbReference type="NCBI Taxonomy" id="1481888"/>
    <lineage>
        <taxon>Eukaryota</taxon>
        <taxon>Sar</taxon>
        <taxon>Alveolata</taxon>
        <taxon>Ciliophora</taxon>
        <taxon>Postciliodesmatophora</taxon>
        <taxon>Heterotrichea</taxon>
        <taxon>Heterotrichida</taxon>
        <taxon>Blepharismidae</taxon>
        <taxon>Blepharisma</taxon>
    </lineage>
</organism>
<feature type="transmembrane region" description="Helical" evidence="1">
    <location>
        <begin position="180"/>
        <end position="200"/>
    </location>
</feature>
<feature type="transmembrane region" description="Helical" evidence="1">
    <location>
        <begin position="62"/>
        <end position="89"/>
    </location>
</feature>
<dbReference type="Proteomes" id="UP001162131">
    <property type="component" value="Unassembled WGS sequence"/>
</dbReference>
<dbReference type="EMBL" id="CAJZBQ010000051">
    <property type="protein sequence ID" value="CAG9330502.1"/>
    <property type="molecule type" value="Genomic_DNA"/>
</dbReference>
<sequence>MIRTMRFSQLKVQIKGDNDPISQYNIVIQQYNDPVNRENEKYLAKAPNSVLYKFWYAMQCKYPIFLIVLYVIPYINLLSLFGNILAIIFHESALCIFNSNHRKIEDPLAKMIYNPLLCNQSSSSYLFYEVEENQLYSFNLHRDVLHNLKLRKHRYDSKIRFMVYNNDFLSGYHSMVKSRWIIMMHAALNLMLFSVIYYFVMMHYFCFDIFNPSRIVQNCGP</sequence>
<comment type="caution">
    <text evidence="2">The sequence shown here is derived from an EMBL/GenBank/DDBJ whole genome shotgun (WGS) entry which is preliminary data.</text>
</comment>
<reference evidence="2" key="1">
    <citation type="submission" date="2021-09" db="EMBL/GenBank/DDBJ databases">
        <authorList>
            <consortium name="AG Swart"/>
            <person name="Singh M."/>
            <person name="Singh A."/>
            <person name="Seah K."/>
            <person name="Emmerich C."/>
        </authorList>
    </citation>
    <scope>NUCLEOTIDE SEQUENCE</scope>
    <source>
        <strain evidence="2">ATCC30299</strain>
    </source>
</reference>
<evidence type="ECO:0000256" key="1">
    <source>
        <dbReference type="SAM" id="Phobius"/>
    </source>
</evidence>
<gene>
    <name evidence="2" type="ORF">BSTOLATCC_MIC51090</name>
</gene>
<keyword evidence="1" id="KW-0472">Membrane</keyword>
<protein>
    <submittedName>
        <fullName evidence="2">Uncharacterized protein</fullName>
    </submittedName>
</protein>
<evidence type="ECO:0000313" key="2">
    <source>
        <dbReference type="EMBL" id="CAG9330502.1"/>
    </source>
</evidence>
<name>A0AAU9KBD9_9CILI</name>
<accession>A0AAU9KBD9</accession>